<dbReference type="CDD" id="cd04859">
    <property type="entry name" value="Prim_Pol"/>
    <property type="match status" value="1"/>
</dbReference>
<dbReference type="SUPFAM" id="SSF56747">
    <property type="entry name" value="Prim-pol domain"/>
    <property type="match status" value="1"/>
</dbReference>
<organism evidence="2 3">
    <name type="scientific">Actinoplanes couchii</name>
    <dbReference type="NCBI Taxonomy" id="403638"/>
    <lineage>
        <taxon>Bacteria</taxon>
        <taxon>Bacillati</taxon>
        <taxon>Actinomycetota</taxon>
        <taxon>Actinomycetes</taxon>
        <taxon>Micromonosporales</taxon>
        <taxon>Micromonosporaceae</taxon>
        <taxon>Actinoplanes</taxon>
    </lineage>
</organism>
<dbReference type="Proteomes" id="UP000612282">
    <property type="component" value="Unassembled WGS sequence"/>
</dbReference>
<protein>
    <recommendedName>
        <fullName evidence="1">DNA primase/polymerase bifunctional N-terminal domain-containing protein</fullName>
    </recommendedName>
</protein>
<proteinExistence type="predicted"/>
<dbReference type="RefSeq" id="WP_203802377.1">
    <property type="nucleotide sequence ID" value="NZ_BAAAQE010000010.1"/>
</dbReference>
<evidence type="ECO:0000313" key="2">
    <source>
        <dbReference type="EMBL" id="GID58364.1"/>
    </source>
</evidence>
<name>A0ABQ3XIN6_9ACTN</name>
<accession>A0ABQ3XIN6</accession>
<gene>
    <name evidence="2" type="ORF">Aco03nite_067680</name>
</gene>
<dbReference type="Pfam" id="PF09250">
    <property type="entry name" value="Prim-Pol"/>
    <property type="match status" value="1"/>
</dbReference>
<sequence length="350" mass="36967">MIRPAVCGHWIGGDSRYCLATDHVRRYLPGPRCPEHTPAALLGHPEAPSDVNLWESSMSDHAPTLPAALALAAEGYPVFLLGRRKRPVANCPACPKAEADNAHDPEACDHLTCHGFYAATRDPKQIAAMHHRVPGGLLAIRTGRVCDLAVVDIDPRNGGTIDHQVMPPTRAVRTGSGGWHLYYRHPGGALAAKLAGHPGVDLKADGGYIVAPPSTHPDTRQPYRRIGDRDLAEMPPPLVALCRPIPAPTALPVGTVTPLRRGEGISDPAALLDANLRAVATAPEGHRRNVLYGAARGIARMVAAGALTPTDAYTALYQAGRAAGQTDRDTRTAITGGFRAEAVPTEGIAA</sequence>
<dbReference type="EMBL" id="BOMG01000084">
    <property type="protein sequence ID" value="GID58364.1"/>
    <property type="molecule type" value="Genomic_DNA"/>
</dbReference>
<feature type="domain" description="DNA primase/polymerase bifunctional N-terminal" evidence="1">
    <location>
        <begin position="68"/>
        <end position="238"/>
    </location>
</feature>
<dbReference type="InterPro" id="IPR015330">
    <property type="entry name" value="DNA_primase/pol_bifunc_N"/>
</dbReference>
<reference evidence="2 3" key="1">
    <citation type="submission" date="2021-01" db="EMBL/GenBank/DDBJ databases">
        <title>Whole genome shotgun sequence of Actinoplanes couchii NBRC 106145.</title>
        <authorList>
            <person name="Komaki H."/>
            <person name="Tamura T."/>
        </authorList>
    </citation>
    <scope>NUCLEOTIDE SEQUENCE [LARGE SCALE GENOMIC DNA]</scope>
    <source>
        <strain evidence="2 3">NBRC 106145</strain>
    </source>
</reference>
<comment type="caution">
    <text evidence="2">The sequence shown here is derived from an EMBL/GenBank/DDBJ whole genome shotgun (WGS) entry which is preliminary data.</text>
</comment>
<dbReference type="SMART" id="SM00943">
    <property type="entry name" value="Prim-Pol"/>
    <property type="match status" value="1"/>
</dbReference>
<evidence type="ECO:0000259" key="1">
    <source>
        <dbReference type="SMART" id="SM00943"/>
    </source>
</evidence>
<keyword evidence="3" id="KW-1185">Reference proteome</keyword>
<evidence type="ECO:0000313" key="3">
    <source>
        <dbReference type="Proteomes" id="UP000612282"/>
    </source>
</evidence>